<dbReference type="SUPFAM" id="SSF49299">
    <property type="entry name" value="PKD domain"/>
    <property type="match status" value="1"/>
</dbReference>
<dbReference type="InterPro" id="IPR035986">
    <property type="entry name" value="PKD_dom_sf"/>
</dbReference>
<protein>
    <recommendedName>
        <fullName evidence="2">PKD domain-containing protein</fullName>
    </recommendedName>
</protein>
<organism evidence="1">
    <name type="scientific">marine sediment metagenome</name>
    <dbReference type="NCBI Taxonomy" id="412755"/>
    <lineage>
        <taxon>unclassified sequences</taxon>
        <taxon>metagenomes</taxon>
        <taxon>ecological metagenomes</taxon>
    </lineage>
</organism>
<accession>X0SVJ2</accession>
<dbReference type="AlphaFoldDB" id="X0SVJ2"/>
<comment type="caution">
    <text evidence="1">The sequence shown here is derived from an EMBL/GenBank/DDBJ whole genome shotgun (WGS) entry which is preliminary data.</text>
</comment>
<dbReference type="Gene3D" id="2.60.40.10">
    <property type="entry name" value="Immunoglobulins"/>
    <property type="match status" value="1"/>
</dbReference>
<dbReference type="InterPro" id="IPR013783">
    <property type="entry name" value="Ig-like_fold"/>
</dbReference>
<name>X0SVJ2_9ZZZZ</name>
<evidence type="ECO:0000313" key="1">
    <source>
        <dbReference type="EMBL" id="GAF79156.1"/>
    </source>
</evidence>
<evidence type="ECO:0008006" key="2">
    <source>
        <dbReference type="Google" id="ProtNLM"/>
    </source>
</evidence>
<feature type="non-terminal residue" evidence="1">
    <location>
        <position position="1"/>
    </location>
</feature>
<sequence>ATDPDGDELSYEWTTSGGDITGTGAVVGWTAPEAVGIYDITVVATDGHGREDTRSVYPSVATDTPPTIENLIVTAEHKYLKTTTTGYMVGKTKEYNIECIVSDTSGGVSYNWSCDGGELSGEGSMITWTAPNTSGYVTITVIASDIADNRMRKSIILHVVGCSPCTFG</sequence>
<gene>
    <name evidence="1" type="ORF">S01H1_08792</name>
</gene>
<proteinExistence type="predicted"/>
<dbReference type="EMBL" id="BARS01004498">
    <property type="protein sequence ID" value="GAF79156.1"/>
    <property type="molecule type" value="Genomic_DNA"/>
</dbReference>
<reference evidence="1" key="1">
    <citation type="journal article" date="2014" name="Front. Microbiol.">
        <title>High frequency of phylogenetically diverse reductive dehalogenase-homologous genes in deep subseafloor sedimentary metagenomes.</title>
        <authorList>
            <person name="Kawai M."/>
            <person name="Futagami T."/>
            <person name="Toyoda A."/>
            <person name="Takaki Y."/>
            <person name="Nishi S."/>
            <person name="Hori S."/>
            <person name="Arai W."/>
            <person name="Tsubouchi T."/>
            <person name="Morono Y."/>
            <person name="Uchiyama I."/>
            <person name="Ito T."/>
            <person name="Fujiyama A."/>
            <person name="Inagaki F."/>
            <person name="Takami H."/>
        </authorList>
    </citation>
    <scope>NUCLEOTIDE SEQUENCE</scope>
    <source>
        <strain evidence="1">Expedition CK06-06</strain>
    </source>
</reference>